<dbReference type="EMBL" id="CP081864">
    <property type="protein sequence ID" value="QZN98045.1"/>
    <property type="molecule type" value="Genomic_DNA"/>
</dbReference>
<dbReference type="InterPro" id="IPR012349">
    <property type="entry name" value="Split_barrel_FMN-bd"/>
</dbReference>
<reference evidence="7 8" key="1">
    <citation type="submission" date="2021-08" db="EMBL/GenBank/DDBJ databases">
        <title>Culture and genomic analysis of Symbiopectobacterium purcellii sp. nov. gen. nov., isolated from the leafhopper Empoasca decipiens.</title>
        <authorList>
            <person name="Nadal-Jimenez P."/>
            <person name="Siozios S."/>
            <person name="Halliday N."/>
            <person name="Camara M."/>
            <person name="Hurst G.D.D."/>
        </authorList>
    </citation>
    <scope>NUCLEOTIDE SEQUENCE [LARGE SCALE GENOMIC DNA]</scope>
    <source>
        <strain evidence="7 8">SyEd1</strain>
    </source>
</reference>
<keyword evidence="8" id="KW-1185">Reference proteome</keyword>
<evidence type="ECO:0000256" key="2">
    <source>
        <dbReference type="ARBA" id="ARBA00022741"/>
    </source>
</evidence>
<keyword evidence="7" id="KW-0969">Cilium</keyword>
<comment type="function">
    <text evidence="4">Acts as a flagellar brake, regulating swimming and swarming in a bis-(3'-5') cyclic diguanylic acid (c-di-GMP)-dependent manner. Binds 1 c-di-GMP dimer per subunit. Increasing levels of c-di-GMP lead to decreased motility.</text>
</comment>
<protein>
    <recommendedName>
        <fullName evidence="4">Flagellar brake protein YcgR</fullName>
    </recommendedName>
    <alternativeName>
        <fullName evidence="4">Cyclic di-GMP binding protein YcgR</fullName>
    </alternativeName>
</protein>
<evidence type="ECO:0000259" key="6">
    <source>
        <dbReference type="Pfam" id="PF07317"/>
    </source>
</evidence>
<evidence type="ECO:0000313" key="8">
    <source>
        <dbReference type="Proteomes" id="UP000825886"/>
    </source>
</evidence>
<keyword evidence="1 4" id="KW-0973">c-di-GMP</keyword>
<comment type="similarity">
    <text evidence="4">Belongs to the YcgR family.</text>
</comment>
<feature type="domain" description="PilZ" evidence="5">
    <location>
        <begin position="118"/>
        <end position="235"/>
    </location>
</feature>
<gene>
    <name evidence="4" type="primary">ycgR</name>
    <name evidence="7" type="ORF">K6K13_12225</name>
</gene>
<dbReference type="Gene3D" id="2.40.10.220">
    <property type="entry name" value="predicted glycosyltransferase like domains"/>
    <property type="match status" value="1"/>
</dbReference>
<keyword evidence="7" id="KW-0966">Cell projection</keyword>
<organism evidence="7 8">
    <name type="scientific">Symbiopectobacterium purcellii</name>
    <dbReference type="NCBI Taxonomy" id="2871826"/>
    <lineage>
        <taxon>Bacteria</taxon>
        <taxon>Pseudomonadati</taxon>
        <taxon>Pseudomonadota</taxon>
        <taxon>Gammaproteobacteria</taxon>
        <taxon>Enterobacterales</taxon>
        <taxon>Enterobacteriaceae</taxon>
    </lineage>
</organism>
<sequence>MGVVEQNSKEQFVKRNKLAICATLRDLQKNDITVMVNHARGQFISKILDVLPDDNLFVFDLGGVETENSRALYAGDLAFVAEPAGAKVEFKSSIARTVTFQGLPAFTAQVPPELFYIQRRNYFRITTPVWPPLLCRGELVDKTPFQFEIKDISLGGLGLFTERDMSDVIAPGDILENVEMDLDEYGFFCVDMQLVGQADSKVVDSKGEVKVMKRLRFKFPALSASQERDLQQVIYELERLQIQKRKRFQD</sequence>
<comment type="subunit">
    <text evidence="4">Monomer. Interacts with the flagellar basal bodies.</text>
</comment>
<dbReference type="Pfam" id="PF07238">
    <property type="entry name" value="PilZ"/>
    <property type="match status" value="1"/>
</dbReference>
<evidence type="ECO:0000313" key="7">
    <source>
        <dbReference type="EMBL" id="QZN98045.1"/>
    </source>
</evidence>
<dbReference type="Gene3D" id="2.30.110.10">
    <property type="entry name" value="Electron Transport, Fmn-binding Protein, Chain A"/>
    <property type="match status" value="1"/>
</dbReference>
<dbReference type="InterPro" id="IPR023787">
    <property type="entry name" value="T3SS_YcgR"/>
</dbReference>
<comment type="subcellular location">
    <subcellularLocation>
        <location evidence="4">Bacterial flagellum basal body</location>
    </subcellularLocation>
</comment>
<dbReference type="Proteomes" id="UP000825886">
    <property type="component" value="Chromosome"/>
</dbReference>
<name>A0ABX9AYL3_9ENTR</name>
<proteinExistence type="inferred from homology"/>
<evidence type="ECO:0000256" key="3">
    <source>
        <dbReference type="ARBA" id="ARBA00023143"/>
    </source>
</evidence>
<evidence type="ECO:0000259" key="5">
    <source>
        <dbReference type="Pfam" id="PF07238"/>
    </source>
</evidence>
<keyword evidence="3 4" id="KW-0975">Bacterial flagellum</keyword>
<dbReference type="HAMAP" id="MF_01457">
    <property type="entry name" value="YcgR"/>
    <property type="match status" value="1"/>
</dbReference>
<feature type="domain" description="Type III secretion system flagellar brake protein YcgR PilZN" evidence="6">
    <location>
        <begin position="12"/>
        <end position="115"/>
    </location>
</feature>
<keyword evidence="7" id="KW-0282">Flagellum</keyword>
<dbReference type="InterPro" id="IPR009875">
    <property type="entry name" value="PilZ_domain"/>
</dbReference>
<accession>A0ABX9AYL3</accession>
<dbReference type="InterPro" id="IPR009926">
    <property type="entry name" value="T3SS_YcgR_PilZN"/>
</dbReference>
<dbReference type="Pfam" id="PF07317">
    <property type="entry name" value="PilZN"/>
    <property type="match status" value="1"/>
</dbReference>
<keyword evidence="2 4" id="KW-0547">Nucleotide-binding</keyword>
<evidence type="ECO:0000256" key="4">
    <source>
        <dbReference type="HAMAP-Rule" id="MF_01457"/>
    </source>
</evidence>
<evidence type="ECO:0000256" key="1">
    <source>
        <dbReference type="ARBA" id="ARBA00022636"/>
    </source>
</evidence>